<dbReference type="GeneID" id="20317931"/>
<dbReference type="Proteomes" id="UP000054324">
    <property type="component" value="Unassembled WGS sequence"/>
</dbReference>
<accession>A0A075A2H7</accession>
<feature type="compositionally biased region" description="Polar residues" evidence="1">
    <location>
        <begin position="50"/>
        <end position="60"/>
    </location>
</feature>
<dbReference type="AlphaFoldDB" id="A0A075A2H7"/>
<evidence type="ECO:0000313" key="3">
    <source>
        <dbReference type="Proteomes" id="UP000054324"/>
    </source>
</evidence>
<gene>
    <name evidence="2" type="ORF">T265_03744</name>
</gene>
<dbReference type="KEGG" id="ovi:T265_03744"/>
<feature type="region of interest" description="Disordered" evidence="1">
    <location>
        <begin position="50"/>
        <end position="80"/>
    </location>
</feature>
<proteinExistence type="predicted"/>
<organism evidence="2 3">
    <name type="scientific">Opisthorchis viverrini</name>
    <name type="common">Southeast Asian liver fluke</name>
    <dbReference type="NCBI Taxonomy" id="6198"/>
    <lineage>
        <taxon>Eukaryota</taxon>
        <taxon>Metazoa</taxon>
        <taxon>Spiralia</taxon>
        <taxon>Lophotrochozoa</taxon>
        <taxon>Platyhelminthes</taxon>
        <taxon>Trematoda</taxon>
        <taxon>Digenea</taxon>
        <taxon>Opisthorchiida</taxon>
        <taxon>Opisthorchiata</taxon>
        <taxon>Opisthorchiidae</taxon>
        <taxon>Opisthorchis</taxon>
    </lineage>
</organism>
<sequence length="80" mass="8733">MTMSVGSGTQGLDGWMDRWRGAAEQQQQWAGCAREYVHGNGDSRMKIWSTNKNKQSTGTVLSGGDDTSGIGDEEHTEEPE</sequence>
<evidence type="ECO:0000313" key="2">
    <source>
        <dbReference type="EMBL" id="KER29730.1"/>
    </source>
</evidence>
<dbReference type="EMBL" id="KL596673">
    <property type="protein sequence ID" value="KER29730.1"/>
    <property type="molecule type" value="Genomic_DNA"/>
</dbReference>
<dbReference type="CTD" id="20317931"/>
<dbReference type="RefSeq" id="XP_009166555.1">
    <property type="nucleotide sequence ID" value="XM_009168291.1"/>
</dbReference>
<keyword evidence="3" id="KW-1185">Reference proteome</keyword>
<protein>
    <submittedName>
        <fullName evidence="2">Uncharacterized protein</fullName>
    </submittedName>
</protein>
<reference evidence="2 3" key="1">
    <citation type="submission" date="2013-11" db="EMBL/GenBank/DDBJ databases">
        <title>Opisthorchis viverrini - life in the bile duct.</title>
        <authorList>
            <person name="Young N.D."/>
            <person name="Nagarajan N."/>
            <person name="Lin S.J."/>
            <person name="Korhonen P.K."/>
            <person name="Jex A.R."/>
            <person name="Hall R.S."/>
            <person name="Safavi-Hemami H."/>
            <person name="Kaewkong W."/>
            <person name="Bertrand D."/>
            <person name="Gao S."/>
            <person name="Seet Q."/>
            <person name="Wongkham S."/>
            <person name="Teh B.T."/>
            <person name="Wongkham C."/>
            <person name="Intapan P.M."/>
            <person name="Maleewong W."/>
            <person name="Yang X."/>
            <person name="Hu M."/>
            <person name="Wang Z."/>
            <person name="Hofmann A."/>
            <person name="Sternberg P.W."/>
            <person name="Tan P."/>
            <person name="Wang J."/>
            <person name="Gasser R.B."/>
        </authorList>
    </citation>
    <scope>NUCLEOTIDE SEQUENCE [LARGE SCALE GENOMIC DNA]</scope>
</reference>
<evidence type="ECO:0000256" key="1">
    <source>
        <dbReference type="SAM" id="MobiDB-lite"/>
    </source>
</evidence>
<name>A0A075A2H7_OPIVI</name>